<feature type="region of interest" description="Disordered" evidence="1">
    <location>
        <begin position="75"/>
        <end position="137"/>
    </location>
</feature>
<feature type="compositionally biased region" description="Basic and acidic residues" evidence="1">
    <location>
        <begin position="31"/>
        <end position="41"/>
    </location>
</feature>
<reference evidence="2 3" key="1">
    <citation type="submission" date="2024-09" db="EMBL/GenBank/DDBJ databases">
        <title>Chromosome-scale assembly of Riccia sorocarpa.</title>
        <authorList>
            <person name="Paukszto L."/>
        </authorList>
    </citation>
    <scope>NUCLEOTIDE SEQUENCE [LARGE SCALE GENOMIC DNA]</scope>
    <source>
        <strain evidence="2">LP-2024</strain>
        <tissue evidence="2">Aerial parts of the thallus</tissue>
    </source>
</reference>
<feature type="compositionally biased region" description="Basic and acidic residues" evidence="1">
    <location>
        <begin position="620"/>
        <end position="642"/>
    </location>
</feature>
<feature type="compositionally biased region" description="Basic and acidic residues" evidence="1">
    <location>
        <begin position="564"/>
        <end position="575"/>
    </location>
</feature>
<feature type="region of interest" description="Disordered" evidence="1">
    <location>
        <begin position="23"/>
        <end position="43"/>
    </location>
</feature>
<dbReference type="PANTHER" id="PTHR31286">
    <property type="entry name" value="GLYCINE-RICH CELL WALL STRUCTURAL PROTEIN 1.8-LIKE"/>
    <property type="match status" value="1"/>
</dbReference>
<sequence length="642" mass="69612">MGKGAMAAMADFPILASGGDFSGCIPKPVSKKREGSRRESFVSRSIELPGRAKKWCDTAVDVAMADLNSGQGTNAAGAGAGVSPSPGLAAPGSPSRRAPRGGTAPPPKSYAQATGSSGSPKAPADGTQAKAKTTMSKDEILEAIRAMPQAERRTPRENCLVRKISTEKLQQMGEQILDLQNTAVYLFTSGQNPWRDTMGRWIQENFVQKLGAHVTRLRAIDKGHFLVVFASEEHWAKIFTAMPFKLNEKYIQVSPWSTDYDPNNFRVRLKPVWVSIVGLSSIFEEEGLDALKALGRILHTSGQDNLGRSKFSDVRALILLNEEEDWLEAVLLEAEEGAVEVEFELYYEPMPSGCFTCHKTRHLARFCPMTCTTRTVSDAELEEALKEAAEREEKNDEELTDAEEEEIDVPDSQSRKRNATPQAPSRIPTANPYEVLSQPEAKEESLPKPPQNGQSKDSFDLNTTAAESEELKKGGKGNIGAVQLSGAELMDYSIRQKRGLAVSSIDGGITGSSQGRKEEVDSQVQDLKQTKNNPKKSKGKQGNPPEDGDATMTEDLELTQNPETEVKGIDGRFWEQTEASKGINSQENSQSTPGAKVGNAATPATTSGSAKAQARLKAKATKEAQRKAAEEAGKDSNKVLDV</sequence>
<dbReference type="EMBL" id="JBJQOH010000001">
    <property type="protein sequence ID" value="KAL3701600.1"/>
    <property type="molecule type" value="Genomic_DNA"/>
</dbReference>
<organism evidence="2 3">
    <name type="scientific">Riccia sorocarpa</name>
    <dbReference type="NCBI Taxonomy" id="122646"/>
    <lineage>
        <taxon>Eukaryota</taxon>
        <taxon>Viridiplantae</taxon>
        <taxon>Streptophyta</taxon>
        <taxon>Embryophyta</taxon>
        <taxon>Marchantiophyta</taxon>
        <taxon>Marchantiopsida</taxon>
        <taxon>Marchantiidae</taxon>
        <taxon>Marchantiales</taxon>
        <taxon>Ricciaceae</taxon>
        <taxon>Riccia</taxon>
    </lineage>
</organism>
<feature type="compositionally biased region" description="Acidic residues" evidence="1">
    <location>
        <begin position="395"/>
        <end position="409"/>
    </location>
</feature>
<accession>A0ABD3IGV1</accession>
<protein>
    <recommendedName>
        <fullName evidence="4">DUF4283 domain-containing protein</fullName>
    </recommendedName>
</protein>
<feature type="compositionally biased region" description="Polar residues" evidence="1">
    <location>
        <begin position="451"/>
        <end position="466"/>
    </location>
</feature>
<dbReference type="AlphaFoldDB" id="A0ABD3IGV1"/>
<dbReference type="Proteomes" id="UP001633002">
    <property type="component" value="Unassembled WGS sequence"/>
</dbReference>
<evidence type="ECO:0008006" key="4">
    <source>
        <dbReference type="Google" id="ProtNLM"/>
    </source>
</evidence>
<comment type="caution">
    <text evidence="2">The sequence shown here is derived from an EMBL/GenBank/DDBJ whole genome shotgun (WGS) entry which is preliminary data.</text>
</comment>
<name>A0ABD3IGV1_9MARC</name>
<feature type="compositionally biased region" description="Polar residues" evidence="1">
    <location>
        <begin position="522"/>
        <end position="532"/>
    </location>
</feature>
<proteinExistence type="predicted"/>
<feature type="compositionally biased region" description="Basic and acidic residues" evidence="1">
    <location>
        <begin position="385"/>
        <end position="394"/>
    </location>
</feature>
<keyword evidence="3" id="KW-1185">Reference proteome</keyword>
<dbReference type="PANTHER" id="PTHR31286:SF180">
    <property type="entry name" value="OS10G0362600 PROTEIN"/>
    <property type="match status" value="1"/>
</dbReference>
<evidence type="ECO:0000313" key="3">
    <source>
        <dbReference type="Proteomes" id="UP001633002"/>
    </source>
</evidence>
<feature type="region of interest" description="Disordered" evidence="1">
    <location>
        <begin position="500"/>
        <end position="642"/>
    </location>
</feature>
<feature type="region of interest" description="Disordered" evidence="1">
    <location>
        <begin position="385"/>
        <end position="479"/>
    </location>
</feature>
<feature type="compositionally biased region" description="Polar residues" evidence="1">
    <location>
        <begin position="577"/>
        <end position="593"/>
    </location>
</feature>
<feature type="compositionally biased region" description="Acidic residues" evidence="1">
    <location>
        <begin position="546"/>
        <end position="557"/>
    </location>
</feature>
<gene>
    <name evidence="2" type="ORF">R1sor_019622</name>
</gene>
<feature type="compositionally biased region" description="Low complexity" evidence="1">
    <location>
        <begin position="75"/>
        <end position="103"/>
    </location>
</feature>
<evidence type="ECO:0000313" key="2">
    <source>
        <dbReference type="EMBL" id="KAL3701600.1"/>
    </source>
</evidence>
<evidence type="ECO:0000256" key="1">
    <source>
        <dbReference type="SAM" id="MobiDB-lite"/>
    </source>
</evidence>
<dbReference type="InterPro" id="IPR040256">
    <property type="entry name" value="At4g02000-like"/>
</dbReference>